<evidence type="ECO:0000313" key="1">
    <source>
        <dbReference type="EMBL" id="RDW62042.1"/>
    </source>
</evidence>
<dbReference type="PANTHER" id="PTHR38436">
    <property type="entry name" value="POLYKETIDE CYCLASE SNOAL-LIKE DOMAIN"/>
    <property type="match status" value="1"/>
</dbReference>
<organism evidence="1 2">
    <name type="scientific">Coleophoma cylindrospora</name>
    <dbReference type="NCBI Taxonomy" id="1849047"/>
    <lineage>
        <taxon>Eukaryota</taxon>
        <taxon>Fungi</taxon>
        <taxon>Dikarya</taxon>
        <taxon>Ascomycota</taxon>
        <taxon>Pezizomycotina</taxon>
        <taxon>Leotiomycetes</taxon>
        <taxon>Helotiales</taxon>
        <taxon>Dermateaceae</taxon>
        <taxon>Coleophoma</taxon>
    </lineage>
</organism>
<protein>
    <submittedName>
        <fullName evidence="1">Putative carboxymethylenebutenolidase protein</fullName>
    </submittedName>
</protein>
<name>A0A3D8QJQ2_9HELO</name>
<comment type="caution">
    <text evidence="1">The sequence shown here is derived from an EMBL/GenBank/DDBJ whole genome shotgun (WGS) entry which is preliminary data.</text>
</comment>
<dbReference type="Proteomes" id="UP000256645">
    <property type="component" value="Unassembled WGS sequence"/>
</dbReference>
<dbReference type="SUPFAM" id="SSF54427">
    <property type="entry name" value="NTF2-like"/>
    <property type="match status" value="1"/>
</dbReference>
<gene>
    <name evidence="1" type="ORF">BP6252_11475</name>
</gene>
<dbReference type="PANTHER" id="PTHR38436:SF3">
    <property type="entry name" value="CARBOXYMETHYLENEBUTENOLIDASE-RELATED"/>
    <property type="match status" value="1"/>
</dbReference>
<dbReference type="EMBL" id="PDLM01000014">
    <property type="protein sequence ID" value="RDW62042.1"/>
    <property type="molecule type" value="Genomic_DNA"/>
</dbReference>
<keyword evidence="2" id="KW-1185">Reference proteome</keyword>
<dbReference type="Gene3D" id="3.10.450.50">
    <property type="match status" value="1"/>
</dbReference>
<dbReference type="STRING" id="1849047.A0A3D8QJQ2"/>
<dbReference type="OrthoDB" id="5440at2759"/>
<dbReference type="InterPro" id="IPR009959">
    <property type="entry name" value="Cyclase_SnoaL-like"/>
</dbReference>
<dbReference type="AlphaFoldDB" id="A0A3D8QJQ2"/>
<dbReference type="GO" id="GO:0030638">
    <property type="term" value="P:polyketide metabolic process"/>
    <property type="evidence" value="ECO:0007669"/>
    <property type="project" value="InterPro"/>
</dbReference>
<evidence type="ECO:0000313" key="2">
    <source>
        <dbReference type="Proteomes" id="UP000256645"/>
    </source>
</evidence>
<reference evidence="1 2" key="1">
    <citation type="journal article" date="2018" name="IMA Fungus">
        <title>IMA Genome-F 9: Draft genome sequence of Annulohypoxylon stygium, Aspergillus mulundensis, Berkeleyomyces basicola (syn. Thielaviopsis basicola), Ceratocystis smalleyi, two Cercospora beticola strains, Coleophoma cylindrospora, Fusarium fracticaudum, Phialophora cf. hyalina, and Morchella septimelata.</title>
        <authorList>
            <person name="Wingfield B.D."/>
            <person name="Bills G.F."/>
            <person name="Dong Y."/>
            <person name="Huang W."/>
            <person name="Nel W.J."/>
            <person name="Swalarsk-Parry B.S."/>
            <person name="Vaghefi N."/>
            <person name="Wilken P.M."/>
            <person name="An Z."/>
            <person name="de Beer Z.W."/>
            <person name="De Vos L."/>
            <person name="Chen L."/>
            <person name="Duong T.A."/>
            <person name="Gao Y."/>
            <person name="Hammerbacher A."/>
            <person name="Kikkert J.R."/>
            <person name="Li Y."/>
            <person name="Li H."/>
            <person name="Li K."/>
            <person name="Li Q."/>
            <person name="Liu X."/>
            <person name="Ma X."/>
            <person name="Naidoo K."/>
            <person name="Pethybridge S.J."/>
            <person name="Sun J."/>
            <person name="Steenkamp E.T."/>
            <person name="van der Nest M.A."/>
            <person name="van Wyk S."/>
            <person name="Wingfield M.J."/>
            <person name="Xiong C."/>
            <person name="Yue Q."/>
            <person name="Zhang X."/>
        </authorList>
    </citation>
    <scope>NUCLEOTIDE SEQUENCE [LARGE SCALE GENOMIC DNA]</scope>
    <source>
        <strain evidence="1 2">BP6252</strain>
    </source>
</reference>
<sequence>MADSVESTPVALPSAKPIRLAANVTLQPPLSRRGSGPALIIFLPAAYVPSKENNSKTLDPEPIQKWAEEGFCVVEVKTGDKSVPPPTLDSADGGVWKADEVIQKSMLALGTCEEFDKTAIGVIVYENGLDAAEREAVLSGLSGVKALVTFMDLGDVPSTPVMYHAVTPATGTTTVTHLYESTKSANFLLPGHEHYEAASAGVAHTRSVGFLRQHLGGPIFDLEAIWDEHTLFEFGERNVEKTMGTMVDEPYVNHIPTLTGGVGRKHLTAFYRDHFIFNNPADTKLALVSRTVGVDRVIDEFICEFTHDKMVDWLIPGIPPTHKYVRIPFMSVVNIRGDRLYHEHIAWDQATVLRQLGLMPEYLPFPYPLADGRTPAKGKRFEYRVPTAGVETAMKLMDESSVASNQLLDFEIREVDDV</sequence>
<dbReference type="InterPro" id="IPR032710">
    <property type="entry name" value="NTF2-like_dom_sf"/>
</dbReference>
<accession>A0A3D8QJQ2</accession>
<proteinExistence type="predicted"/>